<dbReference type="Pfam" id="PF06051">
    <property type="entry name" value="DUF928"/>
    <property type="match status" value="1"/>
</dbReference>
<proteinExistence type="predicted"/>
<gene>
    <name evidence="2" type="ORF">H1P_250006</name>
</gene>
<evidence type="ECO:0008006" key="4">
    <source>
        <dbReference type="Google" id="ProtNLM"/>
    </source>
</evidence>
<evidence type="ECO:0000313" key="3">
    <source>
        <dbReference type="Proteomes" id="UP000320055"/>
    </source>
</evidence>
<organism evidence="2 3">
    <name type="scientific">Hyella patelloides LEGE 07179</name>
    <dbReference type="NCBI Taxonomy" id="945734"/>
    <lineage>
        <taxon>Bacteria</taxon>
        <taxon>Bacillati</taxon>
        <taxon>Cyanobacteriota</taxon>
        <taxon>Cyanophyceae</taxon>
        <taxon>Pleurocapsales</taxon>
        <taxon>Hyellaceae</taxon>
        <taxon>Hyella</taxon>
    </lineage>
</organism>
<keyword evidence="3" id="KW-1185">Reference proteome</keyword>
<name>A0A563VRY2_9CYAN</name>
<sequence>MNQLKYIWSKKSLLATSLISLYLVCMSPLAIQAQEATTKNANTYNITFDPPNENQPQATRGGASRGAQCAINSQEISESFAPLIPASNYGLTTTSHPTLLVHIPATSAESVFFTIQDENEEEVYQTILPIGTKSGIVSLDVPKEAPALETGKNYKWSLVLMCDNKLRPDSPVIQGHIKRVQPELQLATQLESATPLEMAALYGKAGIWYETVATLAQLRQAQPQNQELLNTWNSILNSVGLEQIAKAELME</sequence>
<evidence type="ECO:0000256" key="1">
    <source>
        <dbReference type="SAM" id="SignalP"/>
    </source>
</evidence>
<accession>A0A563VRY2</accession>
<keyword evidence="1" id="KW-0732">Signal</keyword>
<dbReference type="RefSeq" id="WP_144864840.1">
    <property type="nucleotide sequence ID" value="NZ_LR213785.1"/>
</dbReference>
<dbReference type="InterPro" id="IPR010328">
    <property type="entry name" value="DUF928"/>
</dbReference>
<evidence type="ECO:0000313" key="2">
    <source>
        <dbReference type="EMBL" id="VEP14214.1"/>
    </source>
</evidence>
<reference evidence="2 3" key="1">
    <citation type="submission" date="2019-01" db="EMBL/GenBank/DDBJ databases">
        <authorList>
            <person name="Brito A."/>
        </authorList>
    </citation>
    <scope>NUCLEOTIDE SEQUENCE [LARGE SCALE GENOMIC DNA]</scope>
    <source>
        <strain evidence="2">1</strain>
    </source>
</reference>
<dbReference type="AlphaFoldDB" id="A0A563VRY2"/>
<dbReference type="OrthoDB" id="536034at2"/>
<dbReference type="EMBL" id="CAACVJ010000168">
    <property type="protein sequence ID" value="VEP14214.1"/>
    <property type="molecule type" value="Genomic_DNA"/>
</dbReference>
<feature type="signal peptide" evidence="1">
    <location>
        <begin position="1"/>
        <end position="33"/>
    </location>
</feature>
<protein>
    <recommendedName>
        <fullName evidence="4">DUF928 domain-containing protein</fullName>
    </recommendedName>
</protein>
<feature type="chain" id="PRO_5022190186" description="DUF928 domain-containing protein" evidence="1">
    <location>
        <begin position="34"/>
        <end position="251"/>
    </location>
</feature>
<dbReference type="Proteomes" id="UP000320055">
    <property type="component" value="Unassembled WGS sequence"/>
</dbReference>